<evidence type="ECO:0000313" key="1">
    <source>
        <dbReference type="EMBL" id="SPE23693.1"/>
    </source>
</evidence>
<dbReference type="Gene3D" id="3.30.1490.300">
    <property type="match status" value="1"/>
</dbReference>
<gene>
    <name evidence="1" type="ORF">SBA5_400105</name>
</gene>
<organism evidence="1 2">
    <name type="scientific">Candidatus Sulfuritelmatomonas gaucii</name>
    <dbReference type="NCBI Taxonomy" id="2043161"/>
    <lineage>
        <taxon>Bacteria</taxon>
        <taxon>Pseudomonadati</taxon>
        <taxon>Acidobacteriota</taxon>
        <taxon>Terriglobia</taxon>
        <taxon>Terriglobales</taxon>
        <taxon>Acidobacteriaceae</taxon>
        <taxon>Candidatus Sulfuritelmatomonas</taxon>
    </lineage>
</organism>
<dbReference type="EMBL" id="OKRB01000098">
    <property type="protein sequence ID" value="SPE23693.1"/>
    <property type="molecule type" value="Genomic_DNA"/>
</dbReference>
<protein>
    <submittedName>
        <fullName evidence="1">Uncharacterized protein</fullName>
    </submittedName>
</protein>
<reference evidence="2" key="1">
    <citation type="submission" date="2018-02" db="EMBL/GenBank/DDBJ databases">
        <authorList>
            <person name="Hausmann B."/>
        </authorList>
    </citation>
    <scope>NUCLEOTIDE SEQUENCE [LARGE SCALE GENOMIC DNA]</scope>
    <source>
        <strain evidence="2">Peat soil MAG SbA5</strain>
    </source>
</reference>
<dbReference type="AlphaFoldDB" id="A0A2N9LKP5"/>
<name>A0A2N9LKP5_9BACT</name>
<dbReference type="OrthoDB" id="128437at2"/>
<dbReference type="Gene3D" id="3.30.420.40">
    <property type="match status" value="2"/>
</dbReference>
<accession>A0A2N9LKP5</accession>
<evidence type="ECO:0000313" key="2">
    <source>
        <dbReference type="Proteomes" id="UP000239735"/>
    </source>
</evidence>
<proteinExistence type="predicted"/>
<sequence>MSPIFGKNSGGAKAGGRPPVAVEITPEGVLAAARSGGKSDAGRGHVYAFVPLAPGALVAGIEEPNLRAPDAVIAAIRSAVAEVSPRSRAVTLVLPDILVRVFVLDFDSMPANAAEAIPVVRFRLRKMIPFDVEHAGLGYQILKQDENECKVLAAVMPGPILAEYEAAIRSAGCEPGAVLPSSLAALEATDSMEAILAANLSTHVMTTSIANGRDLLLYRTIDLAADSRQRAIDIQRGIAVAAAYFEDKLGSRPRELYYAGIHDLGDFARAVNDPALSVVDWVPRPDEGAVTALPQISFAGVDGALAGVS</sequence>
<dbReference type="Proteomes" id="UP000239735">
    <property type="component" value="Unassembled WGS sequence"/>
</dbReference>